<dbReference type="GO" id="GO:0005886">
    <property type="term" value="C:plasma membrane"/>
    <property type="evidence" value="ECO:0007669"/>
    <property type="project" value="TreeGrafter"/>
</dbReference>
<evidence type="ECO:0000313" key="6">
    <source>
        <dbReference type="EMBL" id="VDP30958.1"/>
    </source>
</evidence>
<protein>
    <submittedName>
        <fullName evidence="6">Uncharacterized protein</fullName>
    </submittedName>
</protein>
<evidence type="ECO:0000256" key="1">
    <source>
        <dbReference type="ARBA" id="ARBA00004141"/>
    </source>
</evidence>
<dbReference type="GO" id="GO:0007165">
    <property type="term" value="P:signal transduction"/>
    <property type="evidence" value="ECO:0007669"/>
    <property type="project" value="TreeGrafter"/>
</dbReference>
<keyword evidence="7" id="KW-1185">Reference proteome</keyword>
<dbReference type="PANTHER" id="PTHR10165:SF103">
    <property type="entry name" value="PHOSPHOLIPID PHOSPHATASE HOMOLOG 1.2 HOMOLOG"/>
    <property type="match status" value="1"/>
</dbReference>
<dbReference type="PANTHER" id="PTHR10165">
    <property type="entry name" value="LIPID PHOSPHATE PHOSPHATASE"/>
    <property type="match status" value="1"/>
</dbReference>
<reference evidence="6 7" key="1">
    <citation type="submission" date="2018-11" db="EMBL/GenBank/DDBJ databases">
        <authorList>
            <consortium name="Pathogen Informatics"/>
        </authorList>
    </citation>
    <scope>NUCLEOTIDE SEQUENCE [LARGE SCALE GENOMIC DNA]</scope>
    <source>
        <strain>Denwood</strain>
        <strain evidence="7">Zambia</strain>
    </source>
</reference>
<evidence type="ECO:0000256" key="3">
    <source>
        <dbReference type="ARBA" id="ARBA00022692"/>
    </source>
</evidence>
<evidence type="ECO:0000256" key="5">
    <source>
        <dbReference type="ARBA" id="ARBA00023136"/>
    </source>
</evidence>
<evidence type="ECO:0000313" key="7">
    <source>
        <dbReference type="Proteomes" id="UP000269396"/>
    </source>
</evidence>
<evidence type="ECO:0000256" key="4">
    <source>
        <dbReference type="ARBA" id="ARBA00022989"/>
    </source>
</evidence>
<dbReference type="GO" id="GO:0008195">
    <property type="term" value="F:phosphatidate phosphatase activity"/>
    <property type="evidence" value="ECO:0007669"/>
    <property type="project" value="TreeGrafter"/>
</dbReference>
<dbReference type="SUPFAM" id="SSF48317">
    <property type="entry name" value="Acid phosphatase/Vanadium-dependent haloperoxidase"/>
    <property type="match status" value="1"/>
</dbReference>
<proteinExistence type="inferred from homology"/>
<dbReference type="STRING" id="31246.A0A183NUV7"/>
<dbReference type="AlphaFoldDB" id="A0A183NUV7"/>
<dbReference type="CDD" id="cd03384">
    <property type="entry name" value="PAP2_wunen"/>
    <property type="match status" value="1"/>
</dbReference>
<comment type="subcellular location">
    <subcellularLocation>
        <location evidence="1">Membrane</location>
        <topology evidence="1">Multi-pass membrane protein</topology>
    </subcellularLocation>
</comment>
<dbReference type="EMBL" id="UZAL01027271">
    <property type="protein sequence ID" value="VDP30958.1"/>
    <property type="molecule type" value="Genomic_DNA"/>
</dbReference>
<dbReference type="GO" id="GO:0006644">
    <property type="term" value="P:phospholipid metabolic process"/>
    <property type="evidence" value="ECO:0007669"/>
    <property type="project" value="InterPro"/>
</dbReference>
<dbReference type="InterPro" id="IPR000326">
    <property type="entry name" value="PAP2/HPO"/>
</dbReference>
<dbReference type="SMART" id="SM00014">
    <property type="entry name" value="acidPPc"/>
    <property type="match status" value="1"/>
</dbReference>
<sequence>MFRKDAKKRISSFKTFTVDPKFQAVVKVPTADKHLSSPVAGFIFDTYDATWLPDSMFTNIISSPNVNSRTRFTLFLVHGVYFLIKYCGSHKWSFFCDDWSIKYPYKDNTITDVVVTVVSYLTPLVTVNCVHEKIICFEKIFLVEIITAVLKKCTENKNYSIKGSLPFIYDFCVAALISLGTTFFLTTITKYNLGRLRPHFWDICQPNVPVNCTGLQTTYTCQGTNSKLIADVFLSFMSGHASTASASLFFTVIYLQARLHLPVIPFLRPFLQYVLLSVLFYICATRVTDHYHHPTDVLAGAILGLLTSVFAFILQIQHNSKTHAYILHINVYVAVPTDLLLTKSHSLLLEILEVKIPASSDSIGQAVSKHLTNVHESPFS</sequence>
<name>A0A183NUV7_9TREM</name>
<comment type="similarity">
    <text evidence="2">Belongs to the PA-phosphatase related phosphoesterase family.</text>
</comment>
<organism evidence="6 7">
    <name type="scientific">Schistosoma mattheei</name>
    <dbReference type="NCBI Taxonomy" id="31246"/>
    <lineage>
        <taxon>Eukaryota</taxon>
        <taxon>Metazoa</taxon>
        <taxon>Spiralia</taxon>
        <taxon>Lophotrochozoa</taxon>
        <taxon>Platyhelminthes</taxon>
        <taxon>Trematoda</taxon>
        <taxon>Digenea</taxon>
        <taxon>Strigeidida</taxon>
        <taxon>Schistosomatoidea</taxon>
        <taxon>Schistosomatidae</taxon>
        <taxon>Schistosoma</taxon>
    </lineage>
</organism>
<gene>
    <name evidence="6" type="ORF">SMTD_LOCUS5893</name>
</gene>
<keyword evidence="4" id="KW-1133">Transmembrane helix</keyword>
<keyword evidence="3" id="KW-0812">Transmembrane</keyword>
<evidence type="ECO:0000256" key="2">
    <source>
        <dbReference type="ARBA" id="ARBA00008816"/>
    </source>
</evidence>
<dbReference type="InterPro" id="IPR036938">
    <property type="entry name" value="PAP2/HPO_sf"/>
</dbReference>
<dbReference type="Proteomes" id="UP000269396">
    <property type="component" value="Unassembled WGS sequence"/>
</dbReference>
<dbReference type="InterPro" id="IPR043216">
    <property type="entry name" value="PAP-like"/>
</dbReference>
<dbReference type="GO" id="GO:0046839">
    <property type="term" value="P:phospholipid dephosphorylation"/>
    <property type="evidence" value="ECO:0007669"/>
    <property type="project" value="TreeGrafter"/>
</dbReference>
<keyword evidence="5" id="KW-0472">Membrane</keyword>
<accession>A0A183NUV7</accession>
<dbReference type="Pfam" id="PF01569">
    <property type="entry name" value="PAP2"/>
    <property type="match status" value="1"/>
</dbReference>
<dbReference type="Gene3D" id="1.20.144.10">
    <property type="entry name" value="Phosphatidic acid phosphatase type 2/haloperoxidase"/>
    <property type="match status" value="1"/>
</dbReference>